<dbReference type="OrthoDB" id="8742995at2"/>
<proteinExistence type="predicted"/>
<evidence type="ECO:0000313" key="1">
    <source>
        <dbReference type="EMBL" id="PPT84627.1"/>
    </source>
</evidence>
<reference evidence="1 2" key="1">
    <citation type="submission" date="2016-08" db="EMBL/GenBank/DDBJ databases">
        <title>Evolution of the type three secretion system and type three effector repertoires in Xanthomonas.</title>
        <authorList>
            <person name="Merda D."/>
            <person name="Briand M."/>
            <person name="Bosis E."/>
            <person name="Rousseau C."/>
            <person name="Portier P."/>
            <person name="Jacques M.-A."/>
            <person name="Fischer-Le Saux M."/>
        </authorList>
    </citation>
    <scope>NUCLEOTIDE SEQUENCE [LARGE SCALE GENOMIC DNA]</scope>
    <source>
        <strain evidence="1 2">CFBP 4691</strain>
    </source>
</reference>
<sequence>MSANISNDGIDPTAILRGLLPLPRLIRFVRERCPPRSLDEAMLMHEWREARAVALRLIDEEAGHADDVGVQALPEDMKALADHVLRQPSMHRLTSLVPRSWCMVEIDRLIVFQESINLRHADQLKASLPPAPSAQDVMDLAACNGAHSHPEVRFTQSDGEYTFASESNDLRFLDVTTVEPTAIANYEPFGSASHAIVIYLGFSDNVISATRFGKRIILTNGSHRAYALRELGLRYVPCLLTDASNEDTSDFLLPAAVKQDRQFYLRAPRPPLFKDYTDSRLTRIVPVVRKHYALRAKLDLQRITVPAL</sequence>
<name>A0A2S6ZBP1_9XANT</name>
<accession>A0A2S6ZBP1</accession>
<evidence type="ECO:0008006" key="3">
    <source>
        <dbReference type="Google" id="ProtNLM"/>
    </source>
</evidence>
<evidence type="ECO:0000313" key="2">
    <source>
        <dbReference type="Proteomes" id="UP000239898"/>
    </source>
</evidence>
<dbReference type="EMBL" id="MIGX01000109">
    <property type="protein sequence ID" value="PPT84627.1"/>
    <property type="molecule type" value="Genomic_DNA"/>
</dbReference>
<keyword evidence="2" id="KW-1185">Reference proteome</keyword>
<comment type="caution">
    <text evidence="1">The sequence shown here is derived from an EMBL/GenBank/DDBJ whole genome shotgun (WGS) entry which is preliminary data.</text>
</comment>
<protein>
    <recommendedName>
        <fullName evidence="3">ParB/Sulfiredoxin domain-containing protein</fullName>
    </recommendedName>
</protein>
<dbReference type="SUPFAM" id="SSF110849">
    <property type="entry name" value="ParB/Sulfiredoxin"/>
    <property type="match status" value="1"/>
</dbReference>
<organism evidence="1 2">
    <name type="scientific">Xanthomonas theicola</name>
    <dbReference type="NCBI Taxonomy" id="56464"/>
    <lineage>
        <taxon>Bacteria</taxon>
        <taxon>Pseudomonadati</taxon>
        <taxon>Pseudomonadota</taxon>
        <taxon>Gammaproteobacteria</taxon>
        <taxon>Lysobacterales</taxon>
        <taxon>Lysobacteraceae</taxon>
        <taxon>Xanthomonas</taxon>
    </lineage>
</organism>
<dbReference type="AlphaFoldDB" id="A0A2S6ZBP1"/>
<dbReference type="InterPro" id="IPR036086">
    <property type="entry name" value="ParB/Sulfiredoxin_sf"/>
</dbReference>
<gene>
    <name evidence="1" type="ORF">XthCFBP4691_16455</name>
</gene>
<dbReference type="Proteomes" id="UP000239898">
    <property type="component" value="Unassembled WGS sequence"/>
</dbReference>
<dbReference type="RefSeq" id="WP_128421396.1">
    <property type="nucleotide sequence ID" value="NZ_CP049017.1"/>
</dbReference>